<organism evidence="1 2">
    <name type="scientific">Orbilia oligospora</name>
    <name type="common">Nematode-trapping fungus</name>
    <name type="synonym">Arthrobotrys oligospora</name>
    <dbReference type="NCBI Taxonomy" id="2813651"/>
    <lineage>
        <taxon>Eukaryota</taxon>
        <taxon>Fungi</taxon>
        <taxon>Dikarya</taxon>
        <taxon>Ascomycota</taxon>
        <taxon>Pezizomycotina</taxon>
        <taxon>Orbiliomycetes</taxon>
        <taxon>Orbiliales</taxon>
        <taxon>Orbiliaceae</taxon>
        <taxon>Orbilia</taxon>
    </lineage>
</organism>
<gene>
    <name evidence="1" type="ORF">EYR41_011974</name>
</gene>
<comment type="caution">
    <text evidence="1">The sequence shown here is derived from an EMBL/GenBank/DDBJ whole genome shotgun (WGS) entry which is preliminary data.</text>
</comment>
<proteinExistence type="predicted"/>
<evidence type="ECO:0000313" key="1">
    <source>
        <dbReference type="EMBL" id="TGJ62793.1"/>
    </source>
</evidence>
<dbReference type="AlphaFoldDB" id="A0A7C8KB36"/>
<evidence type="ECO:0000313" key="2">
    <source>
        <dbReference type="Proteomes" id="UP000297595"/>
    </source>
</evidence>
<protein>
    <submittedName>
        <fullName evidence="1">Uncharacterized protein</fullName>
    </submittedName>
</protein>
<dbReference type="Proteomes" id="UP000297595">
    <property type="component" value="Unassembled WGS sequence"/>
</dbReference>
<name>A0A7C8KB36_ORBOL</name>
<sequence>MDGRIDDGWMDEGGVPTNSSNRNYVFYFMYHHFMMVCTYKYLLPAVYSVRRNPSASTKLRLHDSVFTLPLPLRTLDFFSHTELPITAHSIDIHKSQGWSVIP</sequence>
<accession>A0A7C8KB36</accession>
<dbReference type="EMBL" id="SOZJ01000009">
    <property type="protein sequence ID" value="TGJ62793.1"/>
    <property type="molecule type" value="Genomic_DNA"/>
</dbReference>
<reference evidence="1 2" key="1">
    <citation type="submission" date="2019-03" db="EMBL/GenBank/DDBJ databases">
        <title>Nematode-trapping fungi genome.</title>
        <authorList>
            <person name="Vidal-Diez De Ulzurrun G."/>
        </authorList>
    </citation>
    <scope>NUCLEOTIDE SEQUENCE [LARGE SCALE GENOMIC DNA]</scope>
    <source>
        <strain evidence="1 2">TWF154</strain>
    </source>
</reference>